<reference evidence="4 5" key="1">
    <citation type="submission" date="2019-03" db="EMBL/GenBank/DDBJ databases">
        <title>Sequencing the genomes of 1000 actinobacteria strains.</title>
        <authorList>
            <person name="Klenk H.-P."/>
        </authorList>
    </citation>
    <scope>NUCLEOTIDE SEQUENCE [LARGE SCALE GENOMIC DNA]</scope>
    <source>
        <strain evidence="4 5">DSM 18936</strain>
    </source>
</reference>
<dbReference type="EMBL" id="SOAU01000001">
    <property type="protein sequence ID" value="TDT17747.1"/>
    <property type="molecule type" value="Genomic_DNA"/>
</dbReference>
<dbReference type="PANTHER" id="PTHR43130:SF3">
    <property type="entry name" value="HTH-TYPE TRANSCRIPTIONAL REGULATOR RV1931C"/>
    <property type="match status" value="1"/>
</dbReference>
<dbReference type="InterPro" id="IPR052158">
    <property type="entry name" value="INH-QAR"/>
</dbReference>
<keyword evidence="5" id="KW-1185">Reference proteome</keyword>
<accession>A0A4R7I2B8</accession>
<evidence type="ECO:0000313" key="4">
    <source>
        <dbReference type="EMBL" id="TDT17747.1"/>
    </source>
</evidence>
<keyword evidence="2" id="KW-0804">Transcription</keyword>
<dbReference type="GO" id="GO:0043565">
    <property type="term" value="F:sequence-specific DNA binding"/>
    <property type="evidence" value="ECO:0007669"/>
    <property type="project" value="InterPro"/>
</dbReference>
<protein>
    <submittedName>
        <fullName evidence="4">AraC family transcriptional regulator</fullName>
    </submittedName>
</protein>
<evidence type="ECO:0000256" key="2">
    <source>
        <dbReference type="ARBA" id="ARBA00023163"/>
    </source>
</evidence>
<dbReference type="SUPFAM" id="SSF52317">
    <property type="entry name" value="Class I glutamine amidotransferase-like"/>
    <property type="match status" value="1"/>
</dbReference>
<dbReference type="Gene3D" id="1.10.10.60">
    <property type="entry name" value="Homeodomain-like"/>
    <property type="match status" value="1"/>
</dbReference>
<evidence type="ECO:0000256" key="1">
    <source>
        <dbReference type="ARBA" id="ARBA00023015"/>
    </source>
</evidence>
<organism evidence="4 5">
    <name type="scientific">Ilumatobacter fluminis</name>
    <dbReference type="NCBI Taxonomy" id="467091"/>
    <lineage>
        <taxon>Bacteria</taxon>
        <taxon>Bacillati</taxon>
        <taxon>Actinomycetota</taxon>
        <taxon>Acidimicrobiia</taxon>
        <taxon>Acidimicrobiales</taxon>
        <taxon>Ilumatobacteraceae</taxon>
        <taxon>Ilumatobacter</taxon>
    </lineage>
</organism>
<evidence type="ECO:0000259" key="3">
    <source>
        <dbReference type="PROSITE" id="PS01124"/>
    </source>
</evidence>
<gene>
    <name evidence="4" type="ORF">BDK89_3359</name>
</gene>
<dbReference type="InterPro" id="IPR002818">
    <property type="entry name" value="DJ-1/PfpI"/>
</dbReference>
<sequence>MTPTATPHRVALLAYDGIQGLDLVGPLEVFAGANTVLRHDHPGRRGYETIVVSAAGGALETESHLSINTEPVAGLDAVDTLVIPGGIAAPAAADDPDVLAAARALVDGSTRVVTVCTGTFVAAAAGLLDGARVSTHWARAEALRRRFPDLEVDADPIFIHDGRVWSSAGVTAGIDLALAIVEHDHGADVAQIVARWLVMFLRRPGGQTQFATSVWSDRADHGPIRAAQDAIDASPGDDHRVALLAARVGMSERHFVRRFTDDVGVSPARYVAAVRLEAAKRSLETSTDTVESIARHCGFGTAETMRRTFHRRLGASPDQYRQRFRVAT</sequence>
<dbReference type="Pfam" id="PF12833">
    <property type="entry name" value="HTH_18"/>
    <property type="match status" value="1"/>
</dbReference>
<keyword evidence="1" id="KW-0805">Transcription regulation</keyword>
<dbReference type="OrthoDB" id="3992151at2"/>
<dbReference type="InterPro" id="IPR029062">
    <property type="entry name" value="Class_I_gatase-like"/>
</dbReference>
<dbReference type="SUPFAM" id="SSF46689">
    <property type="entry name" value="Homeodomain-like"/>
    <property type="match status" value="2"/>
</dbReference>
<dbReference type="InterPro" id="IPR009057">
    <property type="entry name" value="Homeodomain-like_sf"/>
</dbReference>
<dbReference type="CDD" id="cd03137">
    <property type="entry name" value="GATase1_AraC_1"/>
    <property type="match status" value="1"/>
</dbReference>
<dbReference type="InterPro" id="IPR018060">
    <property type="entry name" value="HTH_AraC"/>
</dbReference>
<dbReference type="InterPro" id="IPR010916">
    <property type="entry name" value="TonB_box_CS"/>
</dbReference>
<comment type="caution">
    <text evidence="4">The sequence shown here is derived from an EMBL/GenBank/DDBJ whole genome shotgun (WGS) entry which is preliminary data.</text>
</comment>
<dbReference type="RefSeq" id="WP_133870014.1">
    <property type="nucleotide sequence ID" value="NZ_SOAU01000001.1"/>
</dbReference>
<dbReference type="SMART" id="SM00342">
    <property type="entry name" value="HTH_ARAC"/>
    <property type="match status" value="1"/>
</dbReference>
<dbReference type="GO" id="GO:0003700">
    <property type="term" value="F:DNA-binding transcription factor activity"/>
    <property type="evidence" value="ECO:0007669"/>
    <property type="project" value="InterPro"/>
</dbReference>
<proteinExistence type="predicted"/>
<dbReference type="Proteomes" id="UP000294558">
    <property type="component" value="Unassembled WGS sequence"/>
</dbReference>
<dbReference type="PROSITE" id="PS00430">
    <property type="entry name" value="TONB_DEPENDENT_REC_1"/>
    <property type="match status" value="1"/>
</dbReference>
<dbReference type="AlphaFoldDB" id="A0A4R7I2B8"/>
<dbReference type="Gene3D" id="3.40.50.880">
    <property type="match status" value="1"/>
</dbReference>
<evidence type="ECO:0000313" key="5">
    <source>
        <dbReference type="Proteomes" id="UP000294558"/>
    </source>
</evidence>
<feature type="domain" description="HTH araC/xylS-type" evidence="3">
    <location>
        <begin position="225"/>
        <end position="323"/>
    </location>
</feature>
<dbReference type="PROSITE" id="PS01124">
    <property type="entry name" value="HTH_ARAC_FAMILY_2"/>
    <property type="match status" value="1"/>
</dbReference>
<dbReference type="Pfam" id="PF01965">
    <property type="entry name" value="DJ-1_PfpI"/>
    <property type="match status" value="1"/>
</dbReference>
<name>A0A4R7I2B8_9ACTN</name>
<dbReference type="PANTHER" id="PTHR43130">
    <property type="entry name" value="ARAC-FAMILY TRANSCRIPTIONAL REGULATOR"/>
    <property type="match status" value="1"/>
</dbReference>